<dbReference type="EMBL" id="CABL01000002">
    <property type="protein sequence ID" value="CBH74571.1"/>
    <property type="molecule type" value="Genomic_DNA"/>
</dbReference>
<name>E6PDN6_9ZZZZ</name>
<evidence type="ECO:0000313" key="1">
    <source>
        <dbReference type="EMBL" id="CBH74571.1"/>
    </source>
</evidence>
<gene>
    <name evidence="1" type="ORF">CARN1_1673</name>
</gene>
<reference evidence="1" key="1">
    <citation type="submission" date="2009-10" db="EMBL/GenBank/DDBJ databases">
        <title>Diversity of trophic interactions inside an arsenic-rich microbial ecosystem.</title>
        <authorList>
            <person name="Bertin P.N."/>
            <person name="Heinrich-Salmeron A."/>
            <person name="Pelletier E."/>
            <person name="Goulhen-Chollet F."/>
            <person name="Arsene-Ploetze F."/>
            <person name="Gallien S."/>
            <person name="Calteau A."/>
            <person name="Vallenet D."/>
            <person name="Casiot C."/>
            <person name="Chane-Woon-Ming B."/>
            <person name="Giloteaux L."/>
            <person name="Barakat M."/>
            <person name="Bonnefoy V."/>
            <person name="Bruneel O."/>
            <person name="Chandler M."/>
            <person name="Cleiss J."/>
            <person name="Duran R."/>
            <person name="Elbaz-Poulichet F."/>
            <person name="Fonknechten N."/>
            <person name="Lauga B."/>
            <person name="Mornico D."/>
            <person name="Ortet P."/>
            <person name="Schaeffer C."/>
            <person name="Siguier P."/>
            <person name="Alexander Thil Smith A."/>
            <person name="Van Dorsselaer A."/>
            <person name="Weissenbach J."/>
            <person name="Medigue C."/>
            <person name="Le Paslier D."/>
        </authorList>
    </citation>
    <scope>NUCLEOTIDE SEQUENCE</scope>
</reference>
<sequence length="67" mass="7630">MHCCTVQFSRIEPAPHRFFADLATAFLRRGVRVNGQYLIHSGQLCQAFGECFFSVRERRTKVGGPMP</sequence>
<accession>E6PDN6</accession>
<comment type="caution">
    <text evidence="1">The sequence shown here is derived from an EMBL/GenBank/DDBJ whole genome shotgun (WGS) entry which is preliminary data.</text>
</comment>
<proteinExistence type="predicted"/>
<protein>
    <submittedName>
        <fullName evidence="1">Uncharacterized protein</fullName>
    </submittedName>
</protein>
<organism evidence="1">
    <name type="scientific">mine drainage metagenome</name>
    <dbReference type="NCBI Taxonomy" id="410659"/>
    <lineage>
        <taxon>unclassified sequences</taxon>
        <taxon>metagenomes</taxon>
        <taxon>ecological metagenomes</taxon>
    </lineage>
</organism>
<dbReference type="AlphaFoldDB" id="E6PDN6"/>